<dbReference type="KEGG" id="fae:FAES_2947"/>
<feature type="binding site" evidence="5 7">
    <location>
        <position position="573"/>
    </location>
    <ligand>
        <name>substrate</name>
    </ligand>
</feature>
<dbReference type="InterPro" id="IPR035911">
    <property type="entry name" value="MurE/MurF_N"/>
</dbReference>
<dbReference type="EMBL" id="HE796683">
    <property type="protein sequence ID" value="CCH00956.1"/>
    <property type="molecule type" value="Genomic_DNA"/>
</dbReference>
<organism evidence="9 10">
    <name type="scientific">Fibrella aestuarina BUZ 2</name>
    <dbReference type="NCBI Taxonomy" id="1166018"/>
    <lineage>
        <taxon>Bacteria</taxon>
        <taxon>Pseudomonadati</taxon>
        <taxon>Bacteroidota</taxon>
        <taxon>Cytophagia</taxon>
        <taxon>Cytophagales</taxon>
        <taxon>Spirosomataceae</taxon>
        <taxon>Fibrella</taxon>
    </lineage>
</organism>
<evidence type="ECO:0000313" key="9">
    <source>
        <dbReference type="EMBL" id="CCH00956.1"/>
    </source>
</evidence>
<dbReference type="SMART" id="SM01005">
    <property type="entry name" value="Ala_racemase_C"/>
    <property type="match status" value="1"/>
</dbReference>
<dbReference type="AlphaFoldDB" id="I0KA03"/>
<comment type="pathway">
    <text evidence="5">Amino-acid biosynthesis; D-alanine biosynthesis; D-alanine from L-alanine: step 1/1.</text>
</comment>
<dbReference type="STRING" id="1166018.FAES_2947"/>
<dbReference type="Proteomes" id="UP000011058">
    <property type="component" value="Chromosome"/>
</dbReference>
<dbReference type="HOGENOM" id="CLU_372082_0_0_10"/>
<dbReference type="Pfam" id="PF01168">
    <property type="entry name" value="Ala_racemase_N"/>
    <property type="match status" value="1"/>
</dbReference>
<reference evidence="9 10" key="1">
    <citation type="journal article" date="2012" name="J. Bacteriol.">
        <title>Genome Sequence of Fibrella aestuarina BUZ 2T, a Filamentous Marine Bacterium.</title>
        <authorList>
            <person name="Filippini M."/>
            <person name="Qi W."/>
            <person name="Blom J."/>
            <person name="Goesmann A."/>
            <person name="Smits T.H."/>
            <person name="Bagheri H.C."/>
        </authorList>
    </citation>
    <scope>NUCLEOTIDE SEQUENCE [LARGE SCALE GENOMIC DNA]</scope>
    <source>
        <strain evidence="10">BUZ 2T</strain>
    </source>
</reference>
<dbReference type="GO" id="GO:0008784">
    <property type="term" value="F:alanine racemase activity"/>
    <property type="evidence" value="ECO:0007669"/>
    <property type="project" value="UniProtKB-UniRule"/>
</dbReference>
<dbReference type="SUPFAM" id="SSF53623">
    <property type="entry name" value="MurD-like peptide ligases, catalytic domain"/>
    <property type="match status" value="1"/>
</dbReference>
<dbReference type="InterPro" id="IPR001608">
    <property type="entry name" value="Ala_racemase_N"/>
</dbReference>
<dbReference type="PRINTS" id="PR00992">
    <property type="entry name" value="ALARACEMASE"/>
</dbReference>
<protein>
    <recommendedName>
        <fullName evidence="5">Alanine racemase</fullName>
        <ecNumber evidence="5">5.1.1.1</ecNumber>
    </recommendedName>
</protein>
<dbReference type="PANTHER" id="PTHR30511">
    <property type="entry name" value="ALANINE RACEMASE"/>
    <property type="match status" value="1"/>
</dbReference>
<feature type="active site" description="Proton acceptor; specific for D-alanine" evidence="5">
    <location>
        <position position="462"/>
    </location>
</feature>
<feature type="binding site" evidence="5 7">
    <location>
        <position position="750"/>
    </location>
    <ligand>
        <name>substrate</name>
    </ligand>
</feature>
<dbReference type="GO" id="GO:0030170">
    <property type="term" value="F:pyridoxal phosphate binding"/>
    <property type="evidence" value="ECO:0007669"/>
    <property type="project" value="UniProtKB-UniRule"/>
</dbReference>
<name>I0KA03_9BACT</name>
<dbReference type="GO" id="GO:0005524">
    <property type="term" value="F:ATP binding"/>
    <property type="evidence" value="ECO:0007669"/>
    <property type="project" value="InterPro"/>
</dbReference>
<evidence type="ECO:0000256" key="5">
    <source>
        <dbReference type="HAMAP-Rule" id="MF_01201"/>
    </source>
</evidence>
<dbReference type="UniPathway" id="UPA00042">
    <property type="reaction ID" value="UER00497"/>
</dbReference>
<keyword evidence="10" id="KW-1185">Reference proteome</keyword>
<evidence type="ECO:0000256" key="7">
    <source>
        <dbReference type="PIRSR" id="PIRSR600821-52"/>
    </source>
</evidence>
<dbReference type="GO" id="GO:0016881">
    <property type="term" value="F:acid-amino acid ligase activity"/>
    <property type="evidence" value="ECO:0007669"/>
    <property type="project" value="InterPro"/>
</dbReference>
<dbReference type="PATRIC" id="fig|1166018.3.peg.4716"/>
<feature type="active site" description="Proton acceptor; specific for L-alanine" evidence="5">
    <location>
        <position position="701"/>
    </location>
</feature>
<dbReference type="InterPro" id="IPR009006">
    <property type="entry name" value="Ala_racemase/Decarboxylase_C"/>
</dbReference>
<evidence type="ECO:0000256" key="4">
    <source>
        <dbReference type="ARBA" id="ARBA00023235"/>
    </source>
</evidence>
<dbReference type="InterPro" id="IPR000821">
    <property type="entry name" value="Ala_racemase"/>
</dbReference>
<proteinExistence type="inferred from homology"/>
<dbReference type="SUPFAM" id="SSF51419">
    <property type="entry name" value="PLP-binding barrel"/>
    <property type="match status" value="1"/>
</dbReference>
<evidence type="ECO:0000256" key="3">
    <source>
        <dbReference type="ARBA" id="ARBA00022898"/>
    </source>
</evidence>
<comment type="cofactor">
    <cofactor evidence="2 5 6">
        <name>pyridoxal 5'-phosphate</name>
        <dbReference type="ChEBI" id="CHEBI:597326"/>
    </cofactor>
</comment>
<evidence type="ECO:0000256" key="1">
    <source>
        <dbReference type="ARBA" id="ARBA00000316"/>
    </source>
</evidence>
<dbReference type="InterPro" id="IPR013221">
    <property type="entry name" value="Mur_ligase_cen"/>
</dbReference>
<evidence type="ECO:0000256" key="6">
    <source>
        <dbReference type="PIRSR" id="PIRSR600821-50"/>
    </source>
</evidence>
<evidence type="ECO:0000313" key="10">
    <source>
        <dbReference type="Proteomes" id="UP000011058"/>
    </source>
</evidence>
<dbReference type="InterPro" id="IPR036615">
    <property type="entry name" value="Mur_ligase_C_dom_sf"/>
</dbReference>
<feature type="modified residue" description="N6-(pyridoxal phosphate)lysine" evidence="5 6">
    <location>
        <position position="462"/>
    </location>
</feature>
<dbReference type="Pfam" id="PF00842">
    <property type="entry name" value="Ala_racemase_C"/>
    <property type="match status" value="1"/>
</dbReference>
<dbReference type="GO" id="GO:0030632">
    <property type="term" value="P:D-alanine biosynthetic process"/>
    <property type="evidence" value="ECO:0007669"/>
    <property type="project" value="UniProtKB-UniRule"/>
</dbReference>
<dbReference type="CDD" id="cd00430">
    <property type="entry name" value="PLPDE_III_AR"/>
    <property type="match status" value="1"/>
</dbReference>
<dbReference type="SUPFAM" id="SSF50621">
    <property type="entry name" value="Alanine racemase C-terminal domain-like"/>
    <property type="match status" value="1"/>
</dbReference>
<dbReference type="EC" id="5.1.1.1" evidence="5"/>
<dbReference type="SUPFAM" id="SSF53244">
    <property type="entry name" value="MurD-like peptide ligases, peptide-binding domain"/>
    <property type="match status" value="1"/>
</dbReference>
<dbReference type="NCBIfam" id="NF008897">
    <property type="entry name" value="PRK11930.1"/>
    <property type="match status" value="1"/>
</dbReference>
<dbReference type="InterPro" id="IPR036565">
    <property type="entry name" value="Mur-like_cat_sf"/>
</dbReference>
<dbReference type="HAMAP" id="MF_01201">
    <property type="entry name" value="Ala_racemase"/>
    <property type="match status" value="1"/>
</dbReference>
<evidence type="ECO:0000259" key="8">
    <source>
        <dbReference type="SMART" id="SM01005"/>
    </source>
</evidence>
<dbReference type="NCBIfam" id="TIGR00492">
    <property type="entry name" value="alr"/>
    <property type="match status" value="1"/>
</dbReference>
<dbReference type="eggNOG" id="COG0787">
    <property type="taxonomic scope" value="Bacteria"/>
</dbReference>
<dbReference type="Gene3D" id="3.40.1390.10">
    <property type="entry name" value="MurE/MurF, N-terminal domain"/>
    <property type="match status" value="1"/>
</dbReference>
<dbReference type="Gene3D" id="3.90.190.20">
    <property type="entry name" value="Mur ligase, C-terminal domain"/>
    <property type="match status" value="1"/>
</dbReference>
<gene>
    <name evidence="9" type="ORF">FAES_2947</name>
</gene>
<dbReference type="FunFam" id="3.20.20.10:FF:000002">
    <property type="entry name" value="Alanine racemase"/>
    <property type="match status" value="1"/>
</dbReference>
<sequence length="806" mass="89771">MVPEQSVFFAIRGAHHDGHHYIGDLYAQGVRQFVVEQRPTDADTQFVDAEFIQVPNTLTYLQEAAAAHRARFSVPVIGITGSNGKTIVKEWLTQLLTPTYTIVRSPKSYNSQVGVPLSVRQLNEQHTLAIFEAGMSKPHEMAALEPIIRPTIGLFTNIGTAHDEGFKTRKQKIAEKLRLFVRADTLLYSLDYTDVADEIDILIRAVNPRCRLIGWSAQHNPAATYLTHVQGDVLQLTDRVDNRWTVPLPFTDAASVENLTHCLVTLLTLGVTDNAEINRRVARLRPVSMRLELKEGINNSVLIDDSYNNDVAGLRLALDFQKQQSNRDHKTVILSDVLQSGQDEADLYAFIARLLAEQGVTQLIGIGPVIGRNRALFAPNSLFYPTTDAFLADLPNRLARELRESVVLVKGARSFSFERIVDRLQRKVHGTVLRIDLDALTHNLNYYREKIGQQTKIMVMVKAFAYGSGSAEVARLLQFHQVDWLAVAYTDEGVFLREQGITLPIMVMNPTAETFQTLLDYGLEPEIYSMRLLQAWGDFVARVGQGDETTRSPSPEPPAPCPLHLKIDTGMHRLGFLADQMADVVTYLKAQPALRVATVFSHLVGADEAQFNSFSQQQFETFGRAVAVLEAGLGYRPVRHLLNSAGIVRFPDYRLDMVRLGIGLYGVESSQLERERVRPVGTLTTTISQIKTVPKGESVGYSRRGVLDHEARIATLAIGYADGYDRRLGNGVGEVWVNGQLCPTVGNVCMDMTMIDVTNATADEGDEVEVFGPHVTVSELARRLKTIPYEVMTNVSERVKRVFYAG</sequence>
<dbReference type="Pfam" id="PF08245">
    <property type="entry name" value="Mur_ligase_M"/>
    <property type="match status" value="1"/>
</dbReference>
<dbReference type="PANTHER" id="PTHR30511:SF0">
    <property type="entry name" value="ALANINE RACEMASE, CATABOLIC-RELATED"/>
    <property type="match status" value="1"/>
</dbReference>
<keyword evidence="4 5" id="KW-0413">Isomerase</keyword>
<accession>I0KA03</accession>
<comment type="similarity">
    <text evidence="5">Belongs to the alanine racemase family.</text>
</comment>
<dbReference type="eggNOG" id="COG0770">
    <property type="taxonomic scope" value="Bacteria"/>
</dbReference>
<feature type="domain" description="Alanine racemase C-terminal" evidence="8">
    <location>
        <begin position="680"/>
        <end position="804"/>
    </location>
</feature>
<comment type="function">
    <text evidence="5">Catalyzes the interconversion of L-alanine and D-alanine. May also act on other amino acids.</text>
</comment>
<evidence type="ECO:0000256" key="2">
    <source>
        <dbReference type="ARBA" id="ARBA00001933"/>
    </source>
</evidence>
<dbReference type="Gene3D" id="3.40.1190.10">
    <property type="entry name" value="Mur-like, catalytic domain"/>
    <property type="match status" value="1"/>
</dbReference>
<keyword evidence="3 5" id="KW-0663">Pyridoxal phosphate</keyword>
<dbReference type="GO" id="GO:0005829">
    <property type="term" value="C:cytosol"/>
    <property type="evidence" value="ECO:0007669"/>
    <property type="project" value="TreeGrafter"/>
</dbReference>
<dbReference type="SUPFAM" id="SSF63418">
    <property type="entry name" value="MurE/MurF N-terminal domain"/>
    <property type="match status" value="1"/>
</dbReference>
<comment type="catalytic activity">
    <reaction evidence="1 5">
        <text>L-alanine = D-alanine</text>
        <dbReference type="Rhea" id="RHEA:20249"/>
        <dbReference type="ChEBI" id="CHEBI:57416"/>
        <dbReference type="ChEBI" id="CHEBI:57972"/>
        <dbReference type="EC" id="5.1.1.1"/>
    </reaction>
</comment>
<dbReference type="Gene3D" id="3.20.20.10">
    <property type="entry name" value="Alanine racemase"/>
    <property type="match status" value="1"/>
</dbReference>
<dbReference type="OrthoDB" id="9801978at2"/>
<dbReference type="Gene3D" id="2.40.37.10">
    <property type="entry name" value="Lyase, Ornithine Decarboxylase, Chain A, domain 1"/>
    <property type="match status" value="1"/>
</dbReference>
<dbReference type="InterPro" id="IPR029066">
    <property type="entry name" value="PLP-binding_barrel"/>
</dbReference>
<dbReference type="InterPro" id="IPR011079">
    <property type="entry name" value="Ala_racemase_C"/>
</dbReference>